<dbReference type="Proteomes" id="UP000243342">
    <property type="component" value="Unassembled WGS sequence"/>
</dbReference>
<comment type="caution">
    <text evidence="2">The sequence shown here is derived from an EMBL/GenBank/DDBJ whole genome shotgun (WGS) entry which is preliminary data.</text>
</comment>
<dbReference type="AlphaFoldDB" id="A0A1J7BFW8"/>
<dbReference type="STRING" id="1428644.BIV57_10905"/>
<gene>
    <name evidence="2" type="ORF">BIV57_10905</name>
</gene>
<sequence length="90" mass="9027">MLMLDALNAIASDSRAPGEPRPIPQPASRARRIVRSTGYAIIVVALTLMAAALTAPSGAAVHLSLIAVMLGAPGVGGRGKVQVCGQLSPG</sequence>
<keyword evidence="1" id="KW-1133">Transmembrane helix</keyword>
<evidence type="ECO:0000313" key="3">
    <source>
        <dbReference type="Proteomes" id="UP000243342"/>
    </source>
</evidence>
<evidence type="ECO:0000313" key="2">
    <source>
        <dbReference type="EMBL" id="OIV37469.1"/>
    </source>
</evidence>
<dbReference type="EMBL" id="MLCF01000052">
    <property type="protein sequence ID" value="OIV37469.1"/>
    <property type="molecule type" value="Genomic_DNA"/>
</dbReference>
<keyword evidence="1" id="KW-0812">Transmembrane</keyword>
<reference evidence="2 3" key="1">
    <citation type="submission" date="2016-10" db="EMBL/GenBank/DDBJ databases">
        <title>Genome sequence of Streptomyces gilvigriseus MUSC 26.</title>
        <authorList>
            <person name="Lee L.-H."/>
            <person name="Ser H.-L."/>
        </authorList>
    </citation>
    <scope>NUCLEOTIDE SEQUENCE [LARGE SCALE GENOMIC DNA]</scope>
    <source>
        <strain evidence="2 3">MUSC 26</strain>
    </source>
</reference>
<organism evidence="2 3">
    <name type="scientific">Mangrovactinospora gilvigrisea</name>
    <dbReference type="NCBI Taxonomy" id="1428644"/>
    <lineage>
        <taxon>Bacteria</taxon>
        <taxon>Bacillati</taxon>
        <taxon>Actinomycetota</taxon>
        <taxon>Actinomycetes</taxon>
        <taxon>Kitasatosporales</taxon>
        <taxon>Streptomycetaceae</taxon>
        <taxon>Mangrovactinospora</taxon>
    </lineage>
</organism>
<keyword evidence="3" id="KW-1185">Reference proteome</keyword>
<accession>A0A1J7BFW8</accession>
<feature type="transmembrane region" description="Helical" evidence="1">
    <location>
        <begin position="39"/>
        <end position="72"/>
    </location>
</feature>
<name>A0A1J7BFW8_9ACTN</name>
<protein>
    <submittedName>
        <fullName evidence="2">Uncharacterized protein</fullName>
    </submittedName>
</protein>
<evidence type="ECO:0000256" key="1">
    <source>
        <dbReference type="SAM" id="Phobius"/>
    </source>
</evidence>
<proteinExistence type="predicted"/>
<keyword evidence="1" id="KW-0472">Membrane</keyword>
<dbReference type="RefSeq" id="WP_071656578.1">
    <property type="nucleotide sequence ID" value="NZ_MLCF01000052.1"/>
</dbReference>